<comment type="similarity">
    <text evidence="1">Belongs to the ROK (NagC/XylR) family.</text>
</comment>
<protein>
    <submittedName>
        <fullName evidence="2">Glucokinase</fullName>
    </submittedName>
</protein>
<dbReference type="PANTHER" id="PTHR18964:SF169">
    <property type="entry name" value="N-ACETYLMANNOSAMINE KINASE"/>
    <property type="match status" value="1"/>
</dbReference>
<proteinExistence type="inferred from homology"/>
<dbReference type="Gene3D" id="3.30.420.40">
    <property type="match status" value="2"/>
</dbReference>
<dbReference type="Proteomes" id="UP001321486">
    <property type="component" value="Chromosome"/>
</dbReference>
<sequence length="304" mass="31198">MIPDLHPADSSQLVMDVGGSHVTAARVALSSGRAEILQRNDVELDSLGSRAEILDTLEAAARPLAIGDAPWSVAMPGPFDYPLGTGSFEGIGKFGAIAGLDLRGALADRLGTRPDGVGFLNDADAYGIGEWAFGHAGPRPDRLVCVTLGTGVGSAFVREGVAVDDGDDVPLDGGAYTLAFDGKPLEETVSTRAIRAGYAARSGEDIGVAEIAQRARAGDAAAAAAFTAPMDALGRTIGPWLARFGASVLVVGGAMSRSWSLLEGALHAGLTESLSGRALEVRPSRLLDDAPLLGAAEWARRAQG</sequence>
<dbReference type="EMBL" id="AP027732">
    <property type="protein sequence ID" value="BDZ49491.1"/>
    <property type="molecule type" value="Genomic_DNA"/>
</dbReference>
<keyword evidence="3" id="KW-1185">Reference proteome</keyword>
<dbReference type="RefSeq" id="WP_286346271.1">
    <property type="nucleotide sequence ID" value="NZ_AP027732.1"/>
</dbReference>
<evidence type="ECO:0000313" key="3">
    <source>
        <dbReference type="Proteomes" id="UP001321486"/>
    </source>
</evidence>
<dbReference type="SUPFAM" id="SSF53067">
    <property type="entry name" value="Actin-like ATPase domain"/>
    <property type="match status" value="1"/>
</dbReference>
<dbReference type="Pfam" id="PF00480">
    <property type="entry name" value="ROK"/>
    <property type="match status" value="1"/>
</dbReference>
<organism evidence="2 3">
    <name type="scientific">Frondihabitans sucicola</name>
    <dbReference type="NCBI Taxonomy" id="1268041"/>
    <lineage>
        <taxon>Bacteria</taxon>
        <taxon>Bacillati</taxon>
        <taxon>Actinomycetota</taxon>
        <taxon>Actinomycetes</taxon>
        <taxon>Micrococcales</taxon>
        <taxon>Microbacteriaceae</taxon>
        <taxon>Frondihabitans</taxon>
    </lineage>
</organism>
<accession>A0ABM8GM64</accession>
<evidence type="ECO:0000256" key="1">
    <source>
        <dbReference type="ARBA" id="ARBA00006479"/>
    </source>
</evidence>
<dbReference type="InterPro" id="IPR000600">
    <property type="entry name" value="ROK"/>
</dbReference>
<dbReference type="PANTHER" id="PTHR18964">
    <property type="entry name" value="ROK (REPRESSOR, ORF, KINASE) FAMILY"/>
    <property type="match status" value="1"/>
</dbReference>
<dbReference type="CDD" id="cd23763">
    <property type="entry name" value="ASKHA_ATPase_ROK"/>
    <property type="match status" value="1"/>
</dbReference>
<gene>
    <name evidence="2" type="ORF">GCM10025867_17320</name>
</gene>
<name>A0ABM8GM64_9MICO</name>
<reference evidence="3" key="1">
    <citation type="journal article" date="2019" name="Int. J. Syst. Evol. Microbiol.">
        <title>The Global Catalogue of Microorganisms (GCM) 10K type strain sequencing project: providing services to taxonomists for standard genome sequencing and annotation.</title>
        <authorList>
            <consortium name="The Broad Institute Genomics Platform"/>
            <consortium name="The Broad Institute Genome Sequencing Center for Infectious Disease"/>
            <person name="Wu L."/>
            <person name="Ma J."/>
        </authorList>
    </citation>
    <scope>NUCLEOTIDE SEQUENCE [LARGE SCALE GENOMIC DNA]</scope>
    <source>
        <strain evidence="3">NBRC 108728</strain>
    </source>
</reference>
<dbReference type="InterPro" id="IPR043129">
    <property type="entry name" value="ATPase_NBD"/>
</dbReference>
<evidence type="ECO:0000313" key="2">
    <source>
        <dbReference type="EMBL" id="BDZ49491.1"/>
    </source>
</evidence>